<organism evidence="2 3">
    <name type="scientific">Lacihabitans lacunae</name>
    <dbReference type="NCBI Taxonomy" id="1028214"/>
    <lineage>
        <taxon>Bacteria</taxon>
        <taxon>Pseudomonadati</taxon>
        <taxon>Bacteroidota</taxon>
        <taxon>Cytophagia</taxon>
        <taxon>Cytophagales</taxon>
        <taxon>Leadbetterellaceae</taxon>
        <taxon>Lacihabitans</taxon>
    </lineage>
</organism>
<evidence type="ECO:0000313" key="2">
    <source>
        <dbReference type="EMBL" id="MFC3812635.1"/>
    </source>
</evidence>
<keyword evidence="2" id="KW-0418">Kinase</keyword>
<dbReference type="InterPro" id="IPR001322">
    <property type="entry name" value="Lamin_tail_dom"/>
</dbReference>
<dbReference type="PROSITE" id="PS51841">
    <property type="entry name" value="LTD"/>
    <property type="match status" value="1"/>
</dbReference>
<evidence type="ECO:0000259" key="1">
    <source>
        <dbReference type="PROSITE" id="PS51841"/>
    </source>
</evidence>
<gene>
    <name evidence="2" type="ORF">ACFOOI_18380</name>
</gene>
<dbReference type="InterPro" id="IPR014867">
    <property type="entry name" value="Spore_coat_CotH_CotH2/3/7"/>
</dbReference>
<dbReference type="EMBL" id="JBHRYQ010000001">
    <property type="protein sequence ID" value="MFC3812635.1"/>
    <property type="molecule type" value="Genomic_DNA"/>
</dbReference>
<dbReference type="NCBIfam" id="NF045639">
    <property type="entry name" value="GCX_COOH"/>
    <property type="match status" value="1"/>
</dbReference>
<dbReference type="InterPro" id="IPR036415">
    <property type="entry name" value="Lamin_tail_dom_sf"/>
</dbReference>
<feature type="domain" description="LTD" evidence="1">
    <location>
        <begin position="24"/>
        <end position="142"/>
    </location>
</feature>
<comment type="caution">
    <text evidence="2">The sequence shown here is derived from an EMBL/GenBank/DDBJ whole genome shotgun (WGS) entry which is preliminary data.</text>
</comment>
<keyword evidence="3" id="KW-1185">Reference proteome</keyword>
<name>A0ABV7Z2C2_9BACT</name>
<dbReference type="Proteomes" id="UP001595616">
    <property type="component" value="Unassembled WGS sequence"/>
</dbReference>
<dbReference type="Pfam" id="PF00932">
    <property type="entry name" value="LTD"/>
    <property type="match status" value="1"/>
</dbReference>
<dbReference type="Pfam" id="PF08757">
    <property type="entry name" value="CotH"/>
    <property type="match status" value="1"/>
</dbReference>
<dbReference type="SUPFAM" id="SSF74853">
    <property type="entry name" value="Lamin A/C globular tail domain"/>
    <property type="match status" value="1"/>
</dbReference>
<proteinExistence type="predicted"/>
<keyword evidence="2" id="KW-0808">Transferase</keyword>
<protein>
    <submittedName>
        <fullName evidence="2">CotH kinase family protein</fullName>
    </submittedName>
</protein>
<reference evidence="3" key="1">
    <citation type="journal article" date="2019" name="Int. J. Syst. Evol. Microbiol.">
        <title>The Global Catalogue of Microorganisms (GCM) 10K type strain sequencing project: providing services to taxonomists for standard genome sequencing and annotation.</title>
        <authorList>
            <consortium name="The Broad Institute Genomics Platform"/>
            <consortium name="The Broad Institute Genome Sequencing Center for Infectious Disease"/>
            <person name="Wu L."/>
            <person name="Ma J."/>
        </authorList>
    </citation>
    <scope>NUCLEOTIDE SEQUENCE [LARGE SCALE GENOMIC DNA]</scope>
    <source>
        <strain evidence="3">CECT 7956</strain>
    </source>
</reference>
<sequence>MITIKEFTKSAVVVQTVFLVFCGYLALAQNVIINEAMSQNSDSFEDPIFEKTFDWIELRNTTNTDINLFGYYLTDDKTNLQKFQFLNPSEIVGAQGYRIFWASGTPLLGSDHLNFKLSDNGESIYLVGQDGLTIIDSLIMPKLSHDISYGKEVTNPAVLRYYFPASPGIENKTENAFLGILEDPTFSHESGFYSNAFSLTFLDTMPGDSIVYTVDSSDPEIGNITPKNWSYISSYPYGSGVTSYTQNTKTAQSYLYQNGISVSAASPSLRYSDIPTDWSANPQYLYSGQYWDACKVVTAKRIKHGYISSKTVSKSYFNTLNKVNPSFPIVSLRVNPKDLFEKNGGIYIPGMVPVSYKISNNQSEPIYKKFNSFNFKDKNLYGTFTYIENGENIIDNQVRVNIRGKYSSQFPLKGFNLKMRDSNEDDFDLEKFGWSGTDKSNKIMLRNGGNDYLASHFKDALTHEVSKNMNLELMRYRPANQFLNGEYWGVINIRDRIKSDYLANKYGIEKNFIEINEFNVEGDDLSPDFESFLDFVKNNNMGVSSNFEYFKKKVNINSLIDHSISYAFFGNWDAFFNNNKFWRSVDSTSTSIDSSYLKYNYVLYDMDLSLDRTNTFDILNSPNNTDYFYGYLITNTAFKHMFINRFADLLNTNYKQSNLTNAIDSLKNNIDGQMASHWERWRKPWDYSEWTSVVGDAKTKLLLRPNKVLQDILTEFSLGGTFNLNLNVAITDGYVRVNTVDIKNGTKGVPADYSTWTGKYFDNIPFQIKAIPHNGYKFSHWIKNGVTITDSVLTINSSVDLTYSAYFTQIVLSENPIPAAFNLSACSYELRRWDADNAAETYPNNMRFVYFQNQDTPYTTTTFDFQAFTSGAYNHTSRTRIVGDNHKGFSFINTSGSNSNPGYPIGKMGGAVLALNTQNLDSVTVSFIARTVGSNSRRYGLSLQYRIGDVLDFQEFDTPINYVGAEVADDSVAFENIYLPEILLNKPYVQLLWRYYYISGETGSRDQLGVDDIVVKGIVKDAAVVNNSVVSINRPAKIYSTGQIGNNSNVVFESQNSITLLPGFSVEPGSVFKAETQTCL</sequence>
<accession>A0ABV7Z2C2</accession>
<dbReference type="InterPro" id="IPR055015">
    <property type="entry name" value="GCX_COOH"/>
</dbReference>
<dbReference type="RefSeq" id="WP_379839521.1">
    <property type="nucleotide sequence ID" value="NZ_JBHRYQ010000001.1"/>
</dbReference>
<dbReference type="GO" id="GO:0016301">
    <property type="term" value="F:kinase activity"/>
    <property type="evidence" value="ECO:0007669"/>
    <property type="project" value="UniProtKB-KW"/>
</dbReference>
<evidence type="ECO:0000313" key="3">
    <source>
        <dbReference type="Proteomes" id="UP001595616"/>
    </source>
</evidence>